<keyword evidence="4" id="KW-1185">Reference proteome</keyword>
<keyword evidence="2" id="KW-0472">Membrane</keyword>
<protein>
    <recommendedName>
        <fullName evidence="5">DUF676 domain-containing protein</fullName>
    </recommendedName>
</protein>
<evidence type="ECO:0000313" key="3">
    <source>
        <dbReference type="EMBL" id="KAF6233888.1"/>
    </source>
</evidence>
<reference evidence="3 4" key="1">
    <citation type="journal article" date="2020" name="Genomics">
        <title>Complete, high-quality genomes from long-read metagenomic sequencing of two wolf lichen thalli reveals enigmatic genome architecture.</title>
        <authorList>
            <person name="McKenzie S.K."/>
            <person name="Walston R.F."/>
            <person name="Allen J.L."/>
        </authorList>
    </citation>
    <scope>NUCLEOTIDE SEQUENCE [LARGE SCALE GENOMIC DNA]</scope>
    <source>
        <strain evidence="3">WasteWater2</strain>
    </source>
</reference>
<evidence type="ECO:0000313" key="4">
    <source>
        <dbReference type="Proteomes" id="UP000578531"/>
    </source>
</evidence>
<dbReference type="InterPro" id="IPR029058">
    <property type="entry name" value="AB_hydrolase_fold"/>
</dbReference>
<feature type="compositionally biased region" description="Basic residues" evidence="1">
    <location>
        <begin position="541"/>
        <end position="553"/>
    </location>
</feature>
<name>A0A8H6L370_9LECA</name>
<dbReference type="SUPFAM" id="SSF53474">
    <property type="entry name" value="alpha/beta-Hydrolases"/>
    <property type="match status" value="1"/>
</dbReference>
<sequence>MPYLPDGTMNSGSGGHKTALTGQHTAAPKPLPPLDMSDSIKYIPSQMDPLACASTRAARQDPIRLMIDDAGVLLRLLPYVPDLISPFLTRDKDAELYPSLANTKVGFLQTLLALIQVLFLVMALPAFVLLPGGVFFAATVLCCLACYLITLPMQGPPRILPNMDDGTKSLAEQHKNERWVFVNGICTGHSTSQLEVDRLSKTFGRAVIGIHNKSYGILADLGMCLIQRAVSYHDSGVRLTYAYLKAILVDPTVTKVVLIGHSQGGIIVSLAIDDLLAQLPTRTMSKLEVYTFGSAASHFSNPSLALLSNPSINQRGDQTSLQISQSKADPADANQGQHVIPHMEHYANEYDLVPRWGVLHSVQDVLHNRYAGSVFVRMRGSGHMLNQHYLDPMFPLSKCQMLGAKEKRGMKWKSGGEIAGHNEAKVEDKFDERFLDRIVTPDERLAMQRDFTAIAGLVRRETGLEFGTGQVVKDAYGLGNRKDANGDDCLTFKRTASDRVVAEEARGKTVKDLSRLWKYVGGESPIDHEHDEYRYHEQPPHRHRKHHHDHHNQRKADRESGDGPVLEQPKSPVSSVFDRPESPLTHPSPTTDEQFFYVSSSFEPFSPHFQGESELSWMFFGSVLPF</sequence>
<dbReference type="OrthoDB" id="202545at2759"/>
<dbReference type="PANTHER" id="PTHR42044:SF2">
    <property type="entry name" value="DUF676 DOMAIN-CONTAINING PROTEIN"/>
    <property type="match status" value="1"/>
</dbReference>
<dbReference type="AlphaFoldDB" id="A0A8H6L370"/>
<dbReference type="Gene3D" id="3.40.50.1820">
    <property type="entry name" value="alpha/beta hydrolase"/>
    <property type="match status" value="1"/>
</dbReference>
<gene>
    <name evidence="3" type="ORF">HO173_008100</name>
</gene>
<dbReference type="Proteomes" id="UP000578531">
    <property type="component" value="Unassembled WGS sequence"/>
</dbReference>
<accession>A0A8H6L370</accession>
<evidence type="ECO:0000256" key="2">
    <source>
        <dbReference type="SAM" id="Phobius"/>
    </source>
</evidence>
<feature type="transmembrane region" description="Helical" evidence="2">
    <location>
        <begin position="134"/>
        <end position="153"/>
    </location>
</feature>
<keyword evidence="2" id="KW-0812">Transmembrane</keyword>
<dbReference type="RefSeq" id="XP_037163297.1">
    <property type="nucleotide sequence ID" value="XM_037310000.1"/>
</dbReference>
<comment type="caution">
    <text evidence="3">The sequence shown here is derived from an EMBL/GenBank/DDBJ whole genome shotgun (WGS) entry which is preliminary data.</text>
</comment>
<feature type="region of interest" description="Disordered" evidence="1">
    <location>
        <begin position="536"/>
        <end position="590"/>
    </location>
</feature>
<proteinExistence type="predicted"/>
<dbReference type="PANTHER" id="PTHR42044">
    <property type="entry name" value="DUF676 DOMAIN-CONTAINING PROTEIN-RELATED"/>
    <property type="match status" value="1"/>
</dbReference>
<organism evidence="3 4">
    <name type="scientific">Letharia columbiana</name>
    <dbReference type="NCBI Taxonomy" id="112416"/>
    <lineage>
        <taxon>Eukaryota</taxon>
        <taxon>Fungi</taxon>
        <taxon>Dikarya</taxon>
        <taxon>Ascomycota</taxon>
        <taxon>Pezizomycotina</taxon>
        <taxon>Lecanoromycetes</taxon>
        <taxon>OSLEUM clade</taxon>
        <taxon>Lecanoromycetidae</taxon>
        <taxon>Lecanorales</taxon>
        <taxon>Lecanorineae</taxon>
        <taxon>Parmeliaceae</taxon>
        <taxon>Letharia</taxon>
    </lineage>
</organism>
<feature type="region of interest" description="Disordered" evidence="1">
    <location>
        <begin position="1"/>
        <end position="32"/>
    </location>
</feature>
<dbReference type="GeneID" id="59289756"/>
<dbReference type="EMBL" id="JACCJC010000034">
    <property type="protein sequence ID" value="KAF6233888.1"/>
    <property type="molecule type" value="Genomic_DNA"/>
</dbReference>
<evidence type="ECO:0000256" key="1">
    <source>
        <dbReference type="SAM" id="MobiDB-lite"/>
    </source>
</evidence>
<evidence type="ECO:0008006" key="5">
    <source>
        <dbReference type="Google" id="ProtNLM"/>
    </source>
</evidence>
<feature type="transmembrane region" description="Helical" evidence="2">
    <location>
        <begin position="105"/>
        <end position="128"/>
    </location>
</feature>
<keyword evidence="2" id="KW-1133">Transmembrane helix</keyword>